<dbReference type="PROSITE" id="PS50949">
    <property type="entry name" value="HTH_GNTR"/>
    <property type="match status" value="1"/>
</dbReference>
<gene>
    <name evidence="7" type="ORF">H8730_07520</name>
</gene>
<dbReference type="InterPro" id="IPR015421">
    <property type="entry name" value="PyrdxlP-dep_Trfase_major"/>
</dbReference>
<dbReference type="Pfam" id="PF00392">
    <property type="entry name" value="GntR"/>
    <property type="match status" value="1"/>
</dbReference>
<dbReference type="AlphaFoldDB" id="A0A926DU98"/>
<dbReference type="Proteomes" id="UP000657006">
    <property type="component" value="Unassembled WGS sequence"/>
</dbReference>
<dbReference type="InterPro" id="IPR000524">
    <property type="entry name" value="Tscrpt_reg_HTH_GntR"/>
</dbReference>
<dbReference type="CDD" id="cd00609">
    <property type="entry name" value="AAT_like"/>
    <property type="match status" value="1"/>
</dbReference>
<dbReference type="InterPro" id="IPR036390">
    <property type="entry name" value="WH_DNA-bd_sf"/>
</dbReference>
<keyword evidence="2" id="KW-0663">Pyridoxal phosphate</keyword>
<dbReference type="RefSeq" id="WP_177715458.1">
    <property type="nucleotide sequence ID" value="NZ_JACRSQ010000009.1"/>
</dbReference>
<comment type="caution">
    <text evidence="7">The sequence shown here is derived from an EMBL/GenBank/DDBJ whole genome shotgun (WGS) entry which is preliminary data.</text>
</comment>
<keyword evidence="5" id="KW-0804">Transcription</keyword>
<dbReference type="InterPro" id="IPR015424">
    <property type="entry name" value="PyrdxlP-dep_Trfase"/>
</dbReference>
<dbReference type="InterPro" id="IPR004839">
    <property type="entry name" value="Aminotransferase_I/II_large"/>
</dbReference>
<dbReference type="InterPro" id="IPR036388">
    <property type="entry name" value="WH-like_DNA-bd_sf"/>
</dbReference>
<evidence type="ECO:0000256" key="4">
    <source>
        <dbReference type="ARBA" id="ARBA00023125"/>
    </source>
</evidence>
<dbReference type="Pfam" id="PF00155">
    <property type="entry name" value="Aminotran_1_2"/>
    <property type="match status" value="1"/>
</dbReference>
<evidence type="ECO:0000313" key="8">
    <source>
        <dbReference type="Proteomes" id="UP000657006"/>
    </source>
</evidence>
<dbReference type="InterPro" id="IPR015422">
    <property type="entry name" value="PyrdxlP-dep_Trfase_small"/>
</dbReference>
<dbReference type="GO" id="GO:0008483">
    <property type="term" value="F:transaminase activity"/>
    <property type="evidence" value="ECO:0007669"/>
    <property type="project" value="UniProtKB-KW"/>
</dbReference>
<dbReference type="Gene3D" id="1.10.10.10">
    <property type="entry name" value="Winged helix-like DNA-binding domain superfamily/Winged helix DNA-binding domain"/>
    <property type="match status" value="1"/>
</dbReference>
<dbReference type="SUPFAM" id="SSF53383">
    <property type="entry name" value="PLP-dependent transferases"/>
    <property type="match status" value="1"/>
</dbReference>
<dbReference type="SUPFAM" id="SSF46785">
    <property type="entry name" value="Winged helix' DNA-binding domain"/>
    <property type="match status" value="1"/>
</dbReference>
<dbReference type="PANTHER" id="PTHR46577:SF1">
    <property type="entry name" value="HTH-TYPE TRANSCRIPTIONAL REGULATORY PROTEIN GABR"/>
    <property type="match status" value="1"/>
</dbReference>
<keyword evidence="4" id="KW-0238">DNA-binding</keyword>
<reference evidence="7" key="1">
    <citation type="submission" date="2020-08" db="EMBL/GenBank/DDBJ databases">
        <title>Genome public.</title>
        <authorList>
            <person name="Liu C."/>
            <person name="Sun Q."/>
        </authorList>
    </citation>
    <scope>NUCLEOTIDE SEQUENCE</scope>
    <source>
        <strain evidence="7">NSJ-32</strain>
    </source>
</reference>
<organism evidence="7 8">
    <name type="scientific">Bianquea renquensis</name>
    <dbReference type="NCBI Taxonomy" id="2763661"/>
    <lineage>
        <taxon>Bacteria</taxon>
        <taxon>Bacillati</taxon>
        <taxon>Bacillota</taxon>
        <taxon>Clostridia</taxon>
        <taxon>Eubacteriales</taxon>
        <taxon>Bianqueaceae</taxon>
        <taxon>Bianquea</taxon>
    </lineage>
</organism>
<evidence type="ECO:0000256" key="3">
    <source>
        <dbReference type="ARBA" id="ARBA00023015"/>
    </source>
</evidence>
<dbReference type="InterPro" id="IPR051446">
    <property type="entry name" value="HTH_trans_reg/aminotransferase"/>
</dbReference>
<evidence type="ECO:0000256" key="5">
    <source>
        <dbReference type="ARBA" id="ARBA00023163"/>
    </source>
</evidence>
<accession>A0A926DU98</accession>
<name>A0A926DU98_9FIRM</name>
<sequence>MPRNSFENYPMSWRPTLKNGTGPLYIRLATQLENDIAHGVLRPGTKLPPQRELADFLDINISTVSRAFKICSQKGLLSGTVGSGTYVAYDICTNIFATSTFSKPHLIELGSMMPETIPQDEVVSLFQKMLTEPDFGKLFQYSHGIADWQREAAAKLMERVGCPVPADQVLTASGGQNSIAAIFAGLFQPGDRLGVDPLVYPGLKSAAKLFGIQLVPIQQENGEMSEAGLRYAVKNDGIRGIYVMPDCQNPTTHTMTAGCREMIARVARERNLIVIEDGINSLLLEEKRKAIYADAPEKTIFLLSLSKTVNPALRLAYLAVPKRYYQEVDNALYNINLSQSSLLLELASRLIVSGQVDALLERRRKGLLLRNQITDQVLSHYDVLGDSTSLSRWLRLPYGITGTEFEHIALEHGVFVYGSERFTVGKDAPAGAARLAICAPDSIKALEHGLLILTGLLNSL</sequence>
<keyword evidence="7" id="KW-0032">Aminotransferase</keyword>
<dbReference type="GO" id="GO:0030170">
    <property type="term" value="F:pyridoxal phosphate binding"/>
    <property type="evidence" value="ECO:0007669"/>
    <property type="project" value="InterPro"/>
</dbReference>
<keyword evidence="8" id="KW-1185">Reference proteome</keyword>
<dbReference type="EMBL" id="JACRSQ010000009">
    <property type="protein sequence ID" value="MBC8543390.1"/>
    <property type="molecule type" value="Genomic_DNA"/>
</dbReference>
<feature type="domain" description="HTH gntR-type" evidence="6">
    <location>
        <begin position="22"/>
        <end position="90"/>
    </location>
</feature>
<dbReference type="Gene3D" id="3.40.640.10">
    <property type="entry name" value="Type I PLP-dependent aspartate aminotransferase-like (Major domain)"/>
    <property type="match status" value="1"/>
</dbReference>
<comment type="similarity">
    <text evidence="1">In the C-terminal section; belongs to the class-I pyridoxal-phosphate-dependent aminotransferase family.</text>
</comment>
<dbReference type="CDD" id="cd07377">
    <property type="entry name" value="WHTH_GntR"/>
    <property type="match status" value="1"/>
</dbReference>
<dbReference type="Gene3D" id="3.90.1150.10">
    <property type="entry name" value="Aspartate Aminotransferase, domain 1"/>
    <property type="match status" value="1"/>
</dbReference>
<dbReference type="SMART" id="SM00345">
    <property type="entry name" value="HTH_GNTR"/>
    <property type="match status" value="1"/>
</dbReference>
<evidence type="ECO:0000256" key="2">
    <source>
        <dbReference type="ARBA" id="ARBA00022898"/>
    </source>
</evidence>
<keyword evidence="7" id="KW-0808">Transferase</keyword>
<keyword evidence="3" id="KW-0805">Transcription regulation</keyword>
<dbReference type="GO" id="GO:0003700">
    <property type="term" value="F:DNA-binding transcription factor activity"/>
    <property type="evidence" value="ECO:0007669"/>
    <property type="project" value="InterPro"/>
</dbReference>
<dbReference type="PANTHER" id="PTHR46577">
    <property type="entry name" value="HTH-TYPE TRANSCRIPTIONAL REGULATORY PROTEIN GABR"/>
    <property type="match status" value="1"/>
</dbReference>
<evidence type="ECO:0000256" key="1">
    <source>
        <dbReference type="ARBA" id="ARBA00005384"/>
    </source>
</evidence>
<proteinExistence type="inferred from homology"/>
<protein>
    <submittedName>
        <fullName evidence="7">PLP-dependent aminotransferase family protein</fullName>
    </submittedName>
</protein>
<evidence type="ECO:0000259" key="6">
    <source>
        <dbReference type="PROSITE" id="PS50949"/>
    </source>
</evidence>
<dbReference type="GO" id="GO:0003677">
    <property type="term" value="F:DNA binding"/>
    <property type="evidence" value="ECO:0007669"/>
    <property type="project" value="UniProtKB-KW"/>
</dbReference>
<evidence type="ECO:0000313" key="7">
    <source>
        <dbReference type="EMBL" id="MBC8543390.1"/>
    </source>
</evidence>